<dbReference type="RefSeq" id="WP_425428053.1">
    <property type="nucleotide sequence ID" value="NZ_PVZC01000002.1"/>
</dbReference>
<proteinExistence type="predicted"/>
<dbReference type="Pfam" id="PF01408">
    <property type="entry name" value="GFO_IDH_MocA"/>
    <property type="match status" value="1"/>
</dbReference>
<organism evidence="3 4">
    <name type="scientific">Allonocardiopsis opalescens</name>
    <dbReference type="NCBI Taxonomy" id="1144618"/>
    <lineage>
        <taxon>Bacteria</taxon>
        <taxon>Bacillati</taxon>
        <taxon>Actinomycetota</taxon>
        <taxon>Actinomycetes</taxon>
        <taxon>Streptosporangiales</taxon>
        <taxon>Allonocardiopsis</taxon>
    </lineage>
</organism>
<dbReference type="GO" id="GO:0000166">
    <property type="term" value="F:nucleotide binding"/>
    <property type="evidence" value="ECO:0007669"/>
    <property type="project" value="InterPro"/>
</dbReference>
<dbReference type="InterPro" id="IPR052515">
    <property type="entry name" value="Gfo/Idh/MocA_Oxidoreductase"/>
</dbReference>
<accession>A0A2T0QAF2</accession>
<dbReference type="PANTHER" id="PTHR43249">
    <property type="entry name" value="UDP-N-ACETYL-2-AMINO-2-DEOXY-D-GLUCURONATE OXIDASE"/>
    <property type="match status" value="1"/>
</dbReference>
<reference evidence="3 4" key="1">
    <citation type="submission" date="2018-03" db="EMBL/GenBank/DDBJ databases">
        <title>Genomic Encyclopedia of Archaeal and Bacterial Type Strains, Phase II (KMG-II): from individual species to whole genera.</title>
        <authorList>
            <person name="Goeker M."/>
        </authorList>
    </citation>
    <scope>NUCLEOTIDE SEQUENCE [LARGE SCALE GENOMIC DNA]</scope>
    <source>
        <strain evidence="3 4">DSM 45601</strain>
    </source>
</reference>
<gene>
    <name evidence="3" type="ORF">CLV72_102528</name>
</gene>
<keyword evidence="4" id="KW-1185">Reference proteome</keyword>
<dbReference type="SUPFAM" id="SSF51735">
    <property type="entry name" value="NAD(P)-binding Rossmann-fold domains"/>
    <property type="match status" value="1"/>
</dbReference>
<evidence type="ECO:0000259" key="1">
    <source>
        <dbReference type="Pfam" id="PF01408"/>
    </source>
</evidence>
<dbReference type="InterPro" id="IPR055170">
    <property type="entry name" value="GFO_IDH_MocA-like_dom"/>
</dbReference>
<evidence type="ECO:0000313" key="3">
    <source>
        <dbReference type="EMBL" id="PRY00896.1"/>
    </source>
</evidence>
<dbReference type="Gene3D" id="3.40.50.720">
    <property type="entry name" value="NAD(P)-binding Rossmann-like Domain"/>
    <property type="match status" value="1"/>
</dbReference>
<dbReference type="Proteomes" id="UP000237846">
    <property type="component" value="Unassembled WGS sequence"/>
</dbReference>
<name>A0A2T0QAF2_9ACTN</name>
<dbReference type="Pfam" id="PF22725">
    <property type="entry name" value="GFO_IDH_MocA_C3"/>
    <property type="match status" value="1"/>
</dbReference>
<dbReference type="EMBL" id="PVZC01000002">
    <property type="protein sequence ID" value="PRY00896.1"/>
    <property type="molecule type" value="Genomic_DNA"/>
</dbReference>
<evidence type="ECO:0000313" key="4">
    <source>
        <dbReference type="Proteomes" id="UP000237846"/>
    </source>
</evidence>
<evidence type="ECO:0000259" key="2">
    <source>
        <dbReference type="Pfam" id="PF22725"/>
    </source>
</evidence>
<feature type="domain" description="Gfo/Idh/MocA-like oxidoreductase N-terminal" evidence="1">
    <location>
        <begin position="14"/>
        <end position="122"/>
    </location>
</feature>
<dbReference type="InterPro" id="IPR000683">
    <property type="entry name" value="Gfo/Idh/MocA-like_OxRdtase_N"/>
</dbReference>
<dbReference type="AlphaFoldDB" id="A0A2T0QAF2"/>
<sequence>MSVSGAPGPAGPVRAAIVGTGNIARYHVEALRALGRQVEVVAGVDVDEERLAAFADRHELPALFTDLGTMLREARPDLVHVCTPPGLHREQALACLRAGATALVEKPPALSLAEMDELAAAEGAEGPWFATVFQHRFGSGARRLQEVMATGVLGRPLVAICHTTWFREQEYFDVPWRGRWDTEGGGPTMGHGIHQIDLLVALLGEWTSVSALARQQARVMDTEDLSLAHVTFASGAVASVVNSVLSPREESYVRIDFEHATVELTHLYGYGDDDWRVTPAPGREEAVVNAWKAGESGVSSGHRAQFAHVVRALGEHRPPPVTSSDSARTMRLVAGIYASAFERRTITPADLAAGSPFHGRMDGSGPRW</sequence>
<protein>
    <submittedName>
        <fullName evidence="3">Putative dehydrogenase</fullName>
    </submittedName>
</protein>
<dbReference type="InterPro" id="IPR036291">
    <property type="entry name" value="NAD(P)-bd_dom_sf"/>
</dbReference>
<dbReference type="PANTHER" id="PTHR43249:SF1">
    <property type="entry name" value="D-GLUCOSIDE 3-DEHYDROGENASE"/>
    <property type="match status" value="1"/>
</dbReference>
<dbReference type="Gene3D" id="3.30.360.10">
    <property type="entry name" value="Dihydrodipicolinate Reductase, domain 2"/>
    <property type="match status" value="1"/>
</dbReference>
<feature type="domain" description="GFO/IDH/MocA-like oxidoreductase" evidence="2">
    <location>
        <begin position="142"/>
        <end position="262"/>
    </location>
</feature>
<comment type="caution">
    <text evidence="3">The sequence shown here is derived from an EMBL/GenBank/DDBJ whole genome shotgun (WGS) entry which is preliminary data.</text>
</comment>
<dbReference type="SUPFAM" id="SSF55347">
    <property type="entry name" value="Glyceraldehyde-3-phosphate dehydrogenase-like, C-terminal domain"/>
    <property type="match status" value="1"/>
</dbReference>